<dbReference type="RefSeq" id="WP_141492515.1">
    <property type="nucleotide sequence ID" value="NZ_CP032485.1"/>
</dbReference>
<reference evidence="1 2" key="1">
    <citation type="submission" date="2018-09" db="EMBL/GenBank/DDBJ databases">
        <title>The complete genome sequence of Neokomagataea tanensis NBRC 106556(T).</title>
        <authorList>
            <person name="Chua K.-O."/>
            <person name="See-Too W.-S."/>
            <person name="Hong K.-W."/>
            <person name="Yin W.-F."/>
            <person name="Chan K.-G."/>
        </authorList>
    </citation>
    <scope>NUCLEOTIDE SEQUENCE [LARGE SCALE GENOMIC DNA]</scope>
    <source>
        <strain evidence="2">AH13 \ NBRC 106556</strain>
    </source>
</reference>
<dbReference type="InterPro" id="IPR009078">
    <property type="entry name" value="Ferritin-like_SF"/>
</dbReference>
<dbReference type="EMBL" id="CP032485">
    <property type="protein sequence ID" value="QDH24674.1"/>
    <property type="molecule type" value="Genomic_DNA"/>
</dbReference>
<proteinExistence type="predicted"/>
<dbReference type="OrthoDB" id="529857at2"/>
<dbReference type="AlphaFoldDB" id="A0A4Y6V5N8"/>
<dbReference type="SUPFAM" id="SSF47240">
    <property type="entry name" value="Ferritin-like"/>
    <property type="match status" value="1"/>
</dbReference>
<evidence type="ECO:0000313" key="2">
    <source>
        <dbReference type="Proteomes" id="UP000317214"/>
    </source>
</evidence>
<evidence type="ECO:0000313" key="1">
    <source>
        <dbReference type="EMBL" id="QDH24674.1"/>
    </source>
</evidence>
<gene>
    <name evidence="1" type="ORF">D5366_04905</name>
</gene>
<protein>
    <recommendedName>
        <fullName evidence="3">Ferritin-like domain-containing protein</fullName>
    </recommendedName>
</protein>
<accession>A0A4Y6V5N8</accession>
<sequence length="287" mass="33303">MSVIEAGSEQHKRFFCQQFIDTHQVFDPDSLPWPELSETDLAKLRAVPFWQEVYHTERRAGAIVDAFTPQIADPIVREAVALQGLEEARHAKLIQVMIDRYGLDAHPQPLEKFPEDLETAFIDFGFGECLDAFLGFGAFKTARQSRFLPEAMFEIFDVLMFEETRHIVFFINYMAWRERQKGLGSTRRQLKTLRFYSRAAKRLFGMAKRGQDANDGKDFAVTQTNLFLEGFSFRGFVEDCYRENARRMEAFNPSLMQPRLLPGIADLALRGLKVWDTARPFLRRQSR</sequence>
<keyword evidence="2" id="KW-1185">Reference proteome</keyword>
<organism evidence="1 2">
    <name type="scientific">Neokomagataea tanensis</name>
    <dbReference type="NCBI Taxonomy" id="661191"/>
    <lineage>
        <taxon>Bacteria</taxon>
        <taxon>Pseudomonadati</taxon>
        <taxon>Pseudomonadota</taxon>
        <taxon>Alphaproteobacteria</taxon>
        <taxon>Acetobacterales</taxon>
        <taxon>Acetobacteraceae</taxon>
        <taxon>Neokomagataea</taxon>
    </lineage>
</organism>
<name>A0A4Y6V5N8_9PROT</name>
<dbReference type="KEGG" id="ntn:D5366_04905"/>
<dbReference type="Proteomes" id="UP000317214">
    <property type="component" value="Chromosome"/>
</dbReference>
<evidence type="ECO:0008006" key="3">
    <source>
        <dbReference type="Google" id="ProtNLM"/>
    </source>
</evidence>